<gene>
    <name evidence="10" type="ORF">KQ910_15945</name>
</gene>
<sequence>MEQFLQQIASGLANGAIYACVALALVMIYVSTDHINFAQGEMAMFSTYISWQLMSWGMSFWVAFVLTVLISFAMGVLIERLILRPLHNAPVLSIIVVFIGLLAIFNSMAGAFWSYLIKEFPSPFPKSSFGIAGVIGPHQLGVVVITLIVLGLLFVFFRYTPLGLAMRAAAQNPQMARLVGVRVDWMLALGWGLAASVGAVAGIMVAHIVYLEPNMMGGILLYAFASALVGGISNPAGAVAGGFIVGILENMVAYAGNQIEKATGVYIIGNGEKLTVALIIVIFVLTVKPAGLFGRVVVKRV</sequence>
<dbReference type="Proteomes" id="UP000727907">
    <property type="component" value="Unassembled WGS sequence"/>
</dbReference>
<evidence type="ECO:0000256" key="6">
    <source>
        <dbReference type="ARBA" id="ARBA00022989"/>
    </source>
</evidence>
<dbReference type="Pfam" id="PF02653">
    <property type="entry name" value="BPD_transp_2"/>
    <property type="match status" value="1"/>
</dbReference>
<feature type="transmembrane region" description="Helical" evidence="9">
    <location>
        <begin position="12"/>
        <end position="31"/>
    </location>
</feature>
<keyword evidence="3" id="KW-1003">Cell membrane</keyword>
<keyword evidence="2" id="KW-0813">Transport</keyword>
<evidence type="ECO:0000256" key="5">
    <source>
        <dbReference type="ARBA" id="ARBA00022970"/>
    </source>
</evidence>
<dbReference type="PANTHER" id="PTHR11795:SF451">
    <property type="entry name" value="ABC TRANSPORTER PERMEASE PROTEIN"/>
    <property type="match status" value="1"/>
</dbReference>
<feature type="transmembrane region" description="Helical" evidence="9">
    <location>
        <begin position="90"/>
        <end position="116"/>
    </location>
</feature>
<proteinExistence type="inferred from homology"/>
<name>A0ABS6IKZ8_9HYPH</name>
<keyword evidence="5" id="KW-0029">Amino-acid transport</keyword>
<dbReference type="PANTHER" id="PTHR11795">
    <property type="entry name" value="BRANCHED-CHAIN AMINO ACID TRANSPORT SYSTEM PERMEASE PROTEIN LIVH"/>
    <property type="match status" value="1"/>
</dbReference>
<evidence type="ECO:0000313" key="11">
    <source>
        <dbReference type="Proteomes" id="UP000727907"/>
    </source>
</evidence>
<feature type="transmembrane region" description="Helical" evidence="9">
    <location>
        <begin position="276"/>
        <end position="298"/>
    </location>
</feature>
<feature type="transmembrane region" description="Helical" evidence="9">
    <location>
        <begin position="136"/>
        <end position="157"/>
    </location>
</feature>
<evidence type="ECO:0000256" key="9">
    <source>
        <dbReference type="SAM" id="Phobius"/>
    </source>
</evidence>
<feature type="transmembrane region" description="Helical" evidence="9">
    <location>
        <begin position="185"/>
        <end position="209"/>
    </location>
</feature>
<keyword evidence="7 9" id="KW-0472">Membrane</keyword>
<evidence type="ECO:0000256" key="3">
    <source>
        <dbReference type="ARBA" id="ARBA00022475"/>
    </source>
</evidence>
<evidence type="ECO:0000256" key="7">
    <source>
        <dbReference type="ARBA" id="ARBA00023136"/>
    </source>
</evidence>
<keyword evidence="11" id="KW-1185">Reference proteome</keyword>
<organism evidence="10 11">
    <name type="scientific">Reyranella humidisoli</name>
    <dbReference type="NCBI Taxonomy" id="2849149"/>
    <lineage>
        <taxon>Bacteria</taxon>
        <taxon>Pseudomonadati</taxon>
        <taxon>Pseudomonadota</taxon>
        <taxon>Alphaproteobacteria</taxon>
        <taxon>Hyphomicrobiales</taxon>
        <taxon>Reyranellaceae</taxon>
        <taxon>Reyranella</taxon>
    </lineage>
</organism>
<dbReference type="CDD" id="cd06582">
    <property type="entry name" value="TM_PBP1_LivH_like"/>
    <property type="match status" value="1"/>
</dbReference>
<keyword evidence="4 9" id="KW-0812">Transmembrane</keyword>
<comment type="caution">
    <text evidence="10">The sequence shown here is derived from an EMBL/GenBank/DDBJ whole genome shotgun (WGS) entry which is preliminary data.</text>
</comment>
<comment type="similarity">
    <text evidence="8">Belongs to the binding-protein-dependent transport system permease family. LivHM subfamily.</text>
</comment>
<protein>
    <submittedName>
        <fullName evidence="10">Branched-chain amino acid ABC transporter permease</fullName>
    </submittedName>
</protein>
<dbReference type="InterPro" id="IPR001851">
    <property type="entry name" value="ABC_transp_permease"/>
</dbReference>
<evidence type="ECO:0000256" key="2">
    <source>
        <dbReference type="ARBA" id="ARBA00022448"/>
    </source>
</evidence>
<dbReference type="InterPro" id="IPR052157">
    <property type="entry name" value="BCAA_transport_permease"/>
</dbReference>
<evidence type="ECO:0000256" key="8">
    <source>
        <dbReference type="ARBA" id="ARBA00037998"/>
    </source>
</evidence>
<accession>A0ABS6IKZ8</accession>
<dbReference type="RefSeq" id="WP_216962237.1">
    <property type="nucleotide sequence ID" value="NZ_JAHOPB010000001.1"/>
</dbReference>
<feature type="transmembrane region" description="Helical" evidence="9">
    <location>
        <begin position="51"/>
        <end position="78"/>
    </location>
</feature>
<evidence type="ECO:0000256" key="4">
    <source>
        <dbReference type="ARBA" id="ARBA00022692"/>
    </source>
</evidence>
<evidence type="ECO:0000256" key="1">
    <source>
        <dbReference type="ARBA" id="ARBA00004651"/>
    </source>
</evidence>
<evidence type="ECO:0000313" key="10">
    <source>
        <dbReference type="EMBL" id="MBU8875266.1"/>
    </source>
</evidence>
<keyword evidence="6 9" id="KW-1133">Transmembrane helix</keyword>
<reference evidence="10 11" key="1">
    <citation type="submission" date="2021-06" db="EMBL/GenBank/DDBJ databases">
        <authorList>
            <person name="Lee D.H."/>
        </authorList>
    </citation>
    <scope>NUCLEOTIDE SEQUENCE [LARGE SCALE GENOMIC DNA]</scope>
    <source>
        <strain evidence="10 11">MMS21-HV4-11</strain>
    </source>
</reference>
<dbReference type="EMBL" id="JAHOPB010000001">
    <property type="protein sequence ID" value="MBU8875266.1"/>
    <property type="molecule type" value="Genomic_DNA"/>
</dbReference>
<comment type="subcellular location">
    <subcellularLocation>
        <location evidence="1">Cell membrane</location>
        <topology evidence="1">Multi-pass membrane protein</topology>
    </subcellularLocation>
</comment>